<dbReference type="EMBL" id="HBUF01111572">
    <property type="protein sequence ID" value="CAG6640349.1"/>
    <property type="molecule type" value="Transcribed_RNA"/>
</dbReference>
<protein>
    <submittedName>
        <fullName evidence="2">Uncharacterized protein</fullName>
    </submittedName>
</protein>
<accession>A0A8D8R060</accession>
<feature type="transmembrane region" description="Helical" evidence="1">
    <location>
        <begin position="39"/>
        <end position="59"/>
    </location>
</feature>
<sequence>MCFLLVSVWPNSSYKLRTTSSASLCFPTLSSSASMPSCLHFFLFSVLLSTAISLLRSCCLSPWNYLMSLSFEVPSLIRSFVEHVLPYCRAASWWPHLLWSRSSHRIHRPLFFFFSLYDSCLSKGLLLFGQVLPRIHVFPWTFLFLFLVATFGGSFFGHQLPFEEVLP</sequence>
<keyword evidence="1" id="KW-0812">Transmembrane</keyword>
<feature type="transmembrane region" description="Helical" evidence="1">
    <location>
        <begin position="137"/>
        <end position="157"/>
    </location>
</feature>
<keyword evidence="1" id="KW-0472">Membrane</keyword>
<name>A0A8D8R060_9HEMI</name>
<reference evidence="2" key="1">
    <citation type="submission" date="2021-05" db="EMBL/GenBank/DDBJ databases">
        <authorList>
            <person name="Alioto T."/>
            <person name="Alioto T."/>
            <person name="Gomez Garrido J."/>
        </authorList>
    </citation>
    <scope>NUCLEOTIDE SEQUENCE</scope>
</reference>
<organism evidence="2">
    <name type="scientific">Cacopsylla melanoneura</name>
    <dbReference type="NCBI Taxonomy" id="428564"/>
    <lineage>
        <taxon>Eukaryota</taxon>
        <taxon>Metazoa</taxon>
        <taxon>Ecdysozoa</taxon>
        <taxon>Arthropoda</taxon>
        <taxon>Hexapoda</taxon>
        <taxon>Insecta</taxon>
        <taxon>Pterygota</taxon>
        <taxon>Neoptera</taxon>
        <taxon>Paraneoptera</taxon>
        <taxon>Hemiptera</taxon>
        <taxon>Sternorrhyncha</taxon>
        <taxon>Psylloidea</taxon>
        <taxon>Psyllidae</taxon>
        <taxon>Psyllinae</taxon>
        <taxon>Cacopsylla</taxon>
    </lineage>
</organism>
<evidence type="ECO:0000256" key="1">
    <source>
        <dbReference type="SAM" id="Phobius"/>
    </source>
</evidence>
<evidence type="ECO:0000313" key="2">
    <source>
        <dbReference type="EMBL" id="CAG6640349.1"/>
    </source>
</evidence>
<keyword evidence="1" id="KW-1133">Transmembrane helix</keyword>
<feature type="transmembrane region" description="Helical" evidence="1">
    <location>
        <begin position="110"/>
        <end position="131"/>
    </location>
</feature>
<dbReference type="EMBL" id="HBUF01111571">
    <property type="protein sequence ID" value="CAG6640348.1"/>
    <property type="molecule type" value="Transcribed_RNA"/>
</dbReference>
<proteinExistence type="predicted"/>
<dbReference type="AlphaFoldDB" id="A0A8D8R060"/>